<protein>
    <submittedName>
        <fullName evidence="2">Uncharacterized protein</fullName>
    </submittedName>
</protein>
<dbReference type="AlphaFoldDB" id="A0A8J5RQU0"/>
<feature type="region of interest" description="Disordered" evidence="1">
    <location>
        <begin position="40"/>
        <end position="77"/>
    </location>
</feature>
<sequence>MARQRRGNAKWNCAERGGVSLLGTWSWCRRGTRAAHACSLSVGGPGPQPPHHLLRPSPTTDASGDDDHLHNLHYDGERLDKDGSGQVGCPAIIFVVIHSIGVADALDARHLHEPNRDGSQPNNSTDHRGTGTGAGKPTGASAGALMGGGGPTLSVGGRGGGGWQACSKRIRGQIERGRIPRNNQSRWEIAHRRDHGRRGAAQLYG</sequence>
<evidence type="ECO:0000256" key="1">
    <source>
        <dbReference type="SAM" id="MobiDB-lite"/>
    </source>
</evidence>
<feature type="compositionally biased region" description="Gly residues" evidence="1">
    <location>
        <begin position="145"/>
        <end position="163"/>
    </location>
</feature>
<reference evidence="2" key="1">
    <citation type="journal article" date="2021" name="bioRxiv">
        <title>Whole Genome Assembly and Annotation of Northern Wild Rice, Zizania palustris L., Supports a Whole Genome Duplication in the Zizania Genus.</title>
        <authorList>
            <person name="Haas M."/>
            <person name="Kono T."/>
            <person name="Macchietto M."/>
            <person name="Millas R."/>
            <person name="McGilp L."/>
            <person name="Shao M."/>
            <person name="Duquette J."/>
            <person name="Hirsch C.N."/>
            <person name="Kimball J."/>
        </authorList>
    </citation>
    <scope>NUCLEOTIDE SEQUENCE</scope>
    <source>
        <tissue evidence="2">Fresh leaf tissue</tissue>
    </source>
</reference>
<proteinExistence type="predicted"/>
<name>A0A8J5RQU0_ZIZPA</name>
<comment type="caution">
    <text evidence="2">The sequence shown here is derived from an EMBL/GenBank/DDBJ whole genome shotgun (WGS) entry which is preliminary data.</text>
</comment>
<gene>
    <name evidence="2" type="ORF">GUJ93_ZPchr0009g2287</name>
</gene>
<reference evidence="2" key="2">
    <citation type="submission" date="2021-02" db="EMBL/GenBank/DDBJ databases">
        <authorList>
            <person name="Kimball J.A."/>
            <person name="Haas M.W."/>
            <person name="Macchietto M."/>
            <person name="Kono T."/>
            <person name="Duquette J."/>
            <person name="Shao M."/>
        </authorList>
    </citation>
    <scope>NUCLEOTIDE SEQUENCE</scope>
    <source>
        <tissue evidence="2">Fresh leaf tissue</tissue>
    </source>
</reference>
<dbReference type="Proteomes" id="UP000729402">
    <property type="component" value="Unassembled WGS sequence"/>
</dbReference>
<keyword evidence="3" id="KW-1185">Reference proteome</keyword>
<feature type="compositionally biased region" description="Basic and acidic residues" evidence="1">
    <location>
        <begin position="65"/>
        <end position="77"/>
    </location>
</feature>
<feature type="region of interest" description="Disordered" evidence="1">
    <location>
        <begin position="112"/>
        <end position="164"/>
    </location>
</feature>
<organism evidence="2 3">
    <name type="scientific">Zizania palustris</name>
    <name type="common">Northern wild rice</name>
    <dbReference type="NCBI Taxonomy" id="103762"/>
    <lineage>
        <taxon>Eukaryota</taxon>
        <taxon>Viridiplantae</taxon>
        <taxon>Streptophyta</taxon>
        <taxon>Embryophyta</taxon>
        <taxon>Tracheophyta</taxon>
        <taxon>Spermatophyta</taxon>
        <taxon>Magnoliopsida</taxon>
        <taxon>Liliopsida</taxon>
        <taxon>Poales</taxon>
        <taxon>Poaceae</taxon>
        <taxon>BOP clade</taxon>
        <taxon>Oryzoideae</taxon>
        <taxon>Oryzeae</taxon>
        <taxon>Zizaniinae</taxon>
        <taxon>Zizania</taxon>
    </lineage>
</organism>
<evidence type="ECO:0000313" key="3">
    <source>
        <dbReference type="Proteomes" id="UP000729402"/>
    </source>
</evidence>
<dbReference type="EMBL" id="JAAALK010000289">
    <property type="protein sequence ID" value="KAG8051344.1"/>
    <property type="molecule type" value="Genomic_DNA"/>
</dbReference>
<evidence type="ECO:0000313" key="2">
    <source>
        <dbReference type="EMBL" id="KAG8051344.1"/>
    </source>
</evidence>
<accession>A0A8J5RQU0</accession>